<dbReference type="EMBL" id="UINC01025157">
    <property type="protein sequence ID" value="SVB00228.1"/>
    <property type="molecule type" value="Genomic_DNA"/>
</dbReference>
<dbReference type="Gene3D" id="1.10.10.10">
    <property type="entry name" value="Winged helix-like DNA-binding domain superfamily/Winged helix DNA-binding domain"/>
    <property type="match status" value="1"/>
</dbReference>
<feature type="non-terminal residue" evidence="1">
    <location>
        <position position="42"/>
    </location>
</feature>
<name>A0A382AFE1_9ZZZZ</name>
<sequence>MRKDSAAQRVGSILRDDLLDGNIPPGTWFREEQIAERFEVGR</sequence>
<reference evidence="1" key="1">
    <citation type="submission" date="2018-05" db="EMBL/GenBank/DDBJ databases">
        <authorList>
            <person name="Lanie J.A."/>
            <person name="Ng W.-L."/>
            <person name="Kazmierczak K.M."/>
            <person name="Andrzejewski T.M."/>
            <person name="Davidsen T.M."/>
            <person name="Wayne K.J."/>
            <person name="Tettelin H."/>
            <person name="Glass J.I."/>
            <person name="Rusch D."/>
            <person name="Podicherti R."/>
            <person name="Tsui H.-C.T."/>
            <person name="Winkler M.E."/>
        </authorList>
    </citation>
    <scope>NUCLEOTIDE SEQUENCE</scope>
</reference>
<evidence type="ECO:0000313" key="1">
    <source>
        <dbReference type="EMBL" id="SVB00228.1"/>
    </source>
</evidence>
<protein>
    <submittedName>
        <fullName evidence="1">Uncharacterized protein</fullName>
    </submittedName>
</protein>
<proteinExistence type="predicted"/>
<dbReference type="InterPro" id="IPR036388">
    <property type="entry name" value="WH-like_DNA-bd_sf"/>
</dbReference>
<organism evidence="1">
    <name type="scientific">marine metagenome</name>
    <dbReference type="NCBI Taxonomy" id="408172"/>
    <lineage>
        <taxon>unclassified sequences</taxon>
        <taxon>metagenomes</taxon>
        <taxon>ecological metagenomes</taxon>
    </lineage>
</organism>
<dbReference type="AlphaFoldDB" id="A0A382AFE1"/>
<accession>A0A382AFE1</accession>
<gene>
    <name evidence="1" type="ORF">METZ01_LOCUS153082</name>
</gene>